<feature type="region of interest" description="Disordered" evidence="1">
    <location>
        <begin position="160"/>
        <end position="282"/>
    </location>
</feature>
<dbReference type="EMBL" id="JAINUF010000026">
    <property type="protein sequence ID" value="KAJ8332461.1"/>
    <property type="molecule type" value="Genomic_DNA"/>
</dbReference>
<organism evidence="2 3">
    <name type="scientific">Synaphobranchus kaupii</name>
    <name type="common">Kaup's arrowtooth eel</name>
    <dbReference type="NCBI Taxonomy" id="118154"/>
    <lineage>
        <taxon>Eukaryota</taxon>
        <taxon>Metazoa</taxon>
        <taxon>Chordata</taxon>
        <taxon>Craniata</taxon>
        <taxon>Vertebrata</taxon>
        <taxon>Euteleostomi</taxon>
        <taxon>Actinopterygii</taxon>
        <taxon>Neopterygii</taxon>
        <taxon>Teleostei</taxon>
        <taxon>Anguilliformes</taxon>
        <taxon>Synaphobranchidae</taxon>
        <taxon>Synaphobranchus</taxon>
    </lineage>
</organism>
<evidence type="ECO:0000313" key="3">
    <source>
        <dbReference type="Proteomes" id="UP001152622"/>
    </source>
</evidence>
<feature type="region of interest" description="Disordered" evidence="1">
    <location>
        <begin position="16"/>
        <end position="136"/>
    </location>
</feature>
<comment type="caution">
    <text evidence="2">The sequence shown here is derived from an EMBL/GenBank/DDBJ whole genome shotgun (WGS) entry which is preliminary data.</text>
</comment>
<feature type="compositionally biased region" description="Acidic residues" evidence="1">
    <location>
        <begin position="27"/>
        <end position="36"/>
    </location>
</feature>
<feature type="compositionally biased region" description="Polar residues" evidence="1">
    <location>
        <begin position="204"/>
        <end position="216"/>
    </location>
</feature>
<evidence type="ECO:0000313" key="2">
    <source>
        <dbReference type="EMBL" id="KAJ8332461.1"/>
    </source>
</evidence>
<proteinExistence type="predicted"/>
<feature type="compositionally biased region" description="Polar residues" evidence="1">
    <location>
        <begin position="75"/>
        <end position="87"/>
    </location>
</feature>
<sequence>MSSFFTTNKLLKALKEHYERQSPMDNAEGELSEEKEDTNASQRLPNYDGTAFVTAGRARGQKAKRKQIEDEESGAETNGSLPQSSAQTDEDSEKAAEEPGSPKRRKVSAEEDYGMALMEGNPEETKMEATATDGAAARPVGGTGHLFSLFLAIVLAEGELSEEKEDTNASQRLPNYDGTAFVTAGRARGQKAKRKQIEDEESGAETNGSLPQSSAQTDEDSEKAAEEPGSPKRRKVSAEEDYGMALMEGNPEETKMEATATDGAAARPVGETKIAGEMNSKP</sequence>
<dbReference type="OrthoDB" id="3258416at2759"/>
<reference evidence="2" key="1">
    <citation type="journal article" date="2023" name="Science">
        <title>Genome structures resolve the early diversification of teleost fishes.</title>
        <authorList>
            <person name="Parey E."/>
            <person name="Louis A."/>
            <person name="Montfort J."/>
            <person name="Bouchez O."/>
            <person name="Roques C."/>
            <person name="Iampietro C."/>
            <person name="Lluch J."/>
            <person name="Castinel A."/>
            <person name="Donnadieu C."/>
            <person name="Desvignes T."/>
            <person name="Floi Bucao C."/>
            <person name="Jouanno E."/>
            <person name="Wen M."/>
            <person name="Mejri S."/>
            <person name="Dirks R."/>
            <person name="Jansen H."/>
            <person name="Henkel C."/>
            <person name="Chen W.J."/>
            <person name="Zahm M."/>
            <person name="Cabau C."/>
            <person name="Klopp C."/>
            <person name="Thompson A.W."/>
            <person name="Robinson-Rechavi M."/>
            <person name="Braasch I."/>
            <person name="Lecointre G."/>
            <person name="Bobe J."/>
            <person name="Postlethwait J.H."/>
            <person name="Berthelot C."/>
            <person name="Roest Crollius H."/>
            <person name="Guiguen Y."/>
        </authorList>
    </citation>
    <scope>NUCLEOTIDE SEQUENCE</scope>
    <source>
        <strain evidence="2">WJC10195</strain>
    </source>
</reference>
<protein>
    <submittedName>
        <fullName evidence="2">Uncharacterized protein</fullName>
    </submittedName>
</protein>
<accession>A0A9Q1IAF2</accession>
<name>A0A9Q1IAF2_SYNKA</name>
<dbReference type="Proteomes" id="UP001152622">
    <property type="component" value="Unassembled WGS sequence"/>
</dbReference>
<keyword evidence="3" id="KW-1185">Reference proteome</keyword>
<dbReference type="AlphaFoldDB" id="A0A9Q1IAF2"/>
<gene>
    <name evidence="2" type="ORF">SKAU_G00426340</name>
</gene>
<evidence type="ECO:0000256" key="1">
    <source>
        <dbReference type="SAM" id="MobiDB-lite"/>
    </source>
</evidence>